<dbReference type="AlphaFoldDB" id="Q08TQ3"/>
<evidence type="ECO:0000313" key="2">
    <source>
        <dbReference type="EMBL" id="EAU63856.1"/>
    </source>
</evidence>
<comment type="caution">
    <text evidence="2">The sequence shown here is derived from an EMBL/GenBank/DDBJ whole genome shotgun (WGS) entry which is preliminary data.</text>
</comment>
<name>Q08TQ3_STIAD</name>
<dbReference type="InterPro" id="IPR029016">
    <property type="entry name" value="GAF-like_dom_sf"/>
</dbReference>
<gene>
    <name evidence="2" type="ORF">STIAU_4748</name>
</gene>
<evidence type="ECO:0000256" key="1">
    <source>
        <dbReference type="SAM" id="MobiDB-lite"/>
    </source>
</evidence>
<reference evidence="2 3" key="1">
    <citation type="submission" date="2006-04" db="EMBL/GenBank/DDBJ databases">
        <authorList>
            <person name="Nierman W.C."/>
        </authorList>
    </citation>
    <scope>NUCLEOTIDE SEQUENCE [LARGE SCALE GENOMIC DNA]</scope>
    <source>
        <strain evidence="2 3">DW4/3-1</strain>
    </source>
</reference>
<dbReference type="Gene3D" id="3.30.450.40">
    <property type="match status" value="1"/>
</dbReference>
<dbReference type="PATRIC" id="fig|378806.16.peg.2750"/>
<protein>
    <submittedName>
        <fullName evidence="2">cGMP-specific phosphodiesterase</fullName>
    </submittedName>
</protein>
<dbReference type="SUPFAM" id="SSF55781">
    <property type="entry name" value="GAF domain-like"/>
    <property type="match status" value="1"/>
</dbReference>
<accession>Q08TQ3</accession>
<dbReference type="Proteomes" id="UP000032702">
    <property type="component" value="Unassembled WGS sequence"/>
</dbReference>
<organism evidence="2 3">
    <name type="scientific">Stigmatella aurantiaca (strain DW4/3-1)</name>
    <dbReference type="NCBI Taxonomy" id="378806"/>
    <lineage>
        <taxon>Bacteria</taxon>
        <taxon>Pseudomonadati</taxon>
        <taxon>Myxococcota</taxon>
        <taxon>Myxococcia</taxon>
        <taxon>Myxococcales</taxon>
        <taxon>Cystobacterineae</taxon>
        <taxon>Archangiaceae</taxon>
        <taxon>Stigmatella</taxon>
    </lineage>
</organism>
<feature type="region of interest" description="Disordered" evidence="1">
    <location>
        <begin position="121"/>
        <end position="155"/>
    </location>
</feature>
<dbReference type="EMBL" id="AAMD01000142">
    <property type="protein sequence ID" value="EAU63856.1"/>
    <property type="molecule type" value="Genomic_DNA"/>
</dbReference>
<proteinExistence type="predicted"/>
<sequence>MNPADLLSAMKRTVEQLAAFNEMAKALTSTLELREVLSLVMQKVSDLLQPRNWSLILQDERSGKLYFEIAVGEGAEALKSLQISPGEGIAGTVFSSGAARLVDDVGGRSVLRAALRSGLGVPHALHPGRAPHRPGPGAGHHRAGERPAGSPLHPG</sequence>
<evidence type="ECO:0000313" key="3">
    <source>
        <dbReference type="Proteomes" id="UP000032702"/>
    </source>
</evidence>